<organism evidence="2 3">
    <name type="scientific">Calocera viscosa (strain TUFC12733)</name>
    <dbReference type="NCBI Taxonomy" id="1330018"/>
    <lineage>
        <taxon>Eukaryota</taxon>
        <taxon>Fungi</taxon>
        <taxon>Dikarya</taxon>
        <taxon>Basidiomycota</taxon>
        <taxon>Agaricomycotina</taxon>
        <taxon>Dacrymycetes</taxon>
        <taxon>Dacrymycetales</taxon>
        <taxon>Dacrymycetaceae</taxon>
        <taxon>Calocera</taxon>
    </lineage>
</organism>
<proteinExistence type="predicted"/>
<evidence type="ECO:0000313" key="2">
    <source>
        <dbReference type="EMBL" id="KZO91523.1"/>
    </source>
</evidence>
<gene>
    <name evidence="2" type="ORF">CALVIDRAFT_344948</name>
</gene>
<keyword evidence="3" id="KW-1185">Reference proteome</keyword>
<dbReference type="PROSITE" id="PS51257">
    <property type="entry name" value="PROKAR_LIPOPROTEIN"/>
    <property type="match status" value="1"/>
</dbReference>
<reference evidence="2 3" key="1">
    <citation type="journal article" date="2016" name="Mol. Biol. Evol.">
        <title>Comparative Genomics of Early-Diverging Mushroom-Forming Fungi Provides Insights into the Origins of Lignocellulose Decay Capabilities.</title>
        <authorList>
            <person name="Nagy L.G."/>
            <person name="Riley R."/>
            <person name="Tritt A."/>
            <person name="Adam C."/>
            <person name="Daum C."/>
            <person name="Floudas D."/>
            <person name="Sun H."/>
            <person name="Yadav J.S."/>
            <person name="Pangilinan J."/>
            <person name="Larsson K.H."/>
            <person name="Matsuura K."/>
            <person name="Barry K."/>
            <person name="Labutti K."/>
            <person name="Kuo R."/>
            <person name="Ohm R.A."/>
            <person name="Bhattacharya S.S."/>
            <person name="Shirouzu T."/>
            <person name="Yoshinaga Y."/>
            <person name="Martin F.M."/>
            <person name="Grigoriev I.V."/>
            <person name="Hibbett D.S."/>
        </authorList>
    </citation>
    <scope>NUCLEOTIDE SEQUENCE [LARGE SCALE GENOMIC DNA]</scope>
    <source>
        <strain evidence="2 3">TUFC12733</strain>
    </source>
</reference>
<dbReference type="EMBL" id="KV417322">
    <property type="protein sequence ID" value="KZO91523.1"/>
    <property type="molecule type" value="Genomic_DNA"/>
</dbReference>
<evidence type="ECO:0000313" key="3">
    <source>
        <dbReference type="Proteomes" id="UP000076738"/>
    </source>
</evidence>
<sequence>MFRKPGAYLWHLPPWALPLAISATPCTTAACLCPSSCLFPQCDSRAVFPCTCRHGHKPSPPRTVTWTSISRAVPMISPRNSVRARKIQARVRLEQSA</sequence>
<dbReference type="Proteomes" id="UP000076738">
    <property type="component" value="Unassembled WGS sequence"/>
</dbReference>
<feature type="chain" id="PRO_5007887527" description="Secreted protein" evidence="1">
    <location>
        <begin position="30"/>
        <end position="97"/>
    </location>
</feature>
<keyword evidence="1" id="KW-0732">Signal</keyword>
<name>A0A167HDX8_CALVF</name>
<protein>
    <recommendedName>
        <fullName evidence="4">Secreted protein</fullName>
    </recommendedName>
</protein>
<dbReference type="AlphaFoldDB" id="A0A167HDX8"/>
<evidence type="ECO:0008006" key="4">
    <source>
        <dbReference type="Google" id="ProtNLM"/>
    </source>
</evidence>
<accession>A0A167HDX8</accession>
<feature type="signal peptide" evidence="1">
    <location>
        <begin position="1"/>
        <end position="29"/>
    </location>
</feature>
<evidence type="ECO:0000256" key="1">
    <source>
        <dbReference type="SAM" id="SignalP"/>
    </source>
</evidence>